<dbReference type="AlphaFoldDB" id="A0A7S0I0D0"/>
<sequence>MLGLLVGGSSSYVSSVSHARSALLRSGRPASMKVAEWDPLAAMGRTFNTGSICEFEDGKARPHLGVVVKVEVGAKKGGAVYEVADAKDKKHLVYAKNMHAVYPSDPMTKPGTPPAEVLDDYLNVAGCTPTQLGVELEMIELGWEMCTEDEDSEELSQETIMNEIEPSYTESPILQYKAYRLLTSDLGKIFFKQLHAGGAHHDASAISFKVKTATAVADSKEAWCKAEAEGDNDGGPEWCFV</sequence>
<reference evidence="1" key="1">
    <citation type="submission" date="2021-01" db="EMBL/GenBank/DDBJ databases">
        <authorList>
            <person name="Corre E."/>
            <person name="Pelletier E."/>
            <person name="Niang G."/>
            <person name="Scheremetjew M."/>
            <person name="Finn R."/>
            <person name="Kale V."/>
            <person name="Holt S."/>
            <person name="Cochrane G."/>
            <person name="Meng A."/>
            <person name="Brown T."/>
            <person name="Cohen L."/>
        </authorList>
    </citation>
    <scope>NUCLEOTIDE SEQUENCE</scope>
    <source>
        <strain evidence="1">CCMP1374</strain>
    </source>
</reference>
<accession>A0A7S0I0D0</accession>
<name>A0A7S0I0D0_9EUKA</name>
<gene>
    <name evidence="1" type="ORF">PANT1444_LOCUS18924</name>
</gene>
<proteinExistence type="predicted"/>
<protein>
    <submittedName>
        <fullName evidence="1">Uncharacterized protein</fullName>
    </submittedName>
</protein>
<evidence type="ECO:0000313" key="1">
    <source>
        <dbReference type="EMBL" id="CAD8507296.1"/>
    </source>
</evidence>
<organism evidence="1">
    <name type="scientific">Phaeocystis antarctica</name>
    <dbReference type="NCBI Taxonomy" id="33657"/>
    <lineage>
        <taxon>Eukaryota</taxon>
        <taxon>Haptista</taxon>
        <taxon>Haptophyta</taxon>
        <taxon>Prymnesiophyceae</taxon>
        <taxon>Phaeocystales</taxon>
        <taxon>Phaeocystaceae</taxon>
        <taxon>Phaeocystis</taxon>
    </lineage>
</organism>
<dbReference type="EMBL" id="HBEP01033459">
    <property type="protein sequence ID" value="CAD8507296.1"/>
    <property type="molecule type" value="Transcribed_RNA"/>
</dbReference>